<keyword evidence="7" id="KW-1133">Transmembrane helix</keyword>
<gene>
    <name evidence="9" type="ORF">HHL09_20005</name>
</gene>
<evidence type="ECO:0000256" key="3">
    <source>
        <dbReference type="ARBA" id="ARBA00022801"/>
    </source>
</evidence>
<evidence type="ECO:0000259" key="8">
    <source>
        <dbReference type="Pfam" id="PF00082"/>
    </source>
</evidence>
<evidence type="ECO:0000256" key="2">
    <source>
        <dbReference type="ARBA" id="ARBA00022670"/>
    </source>
</evidence>
<dbReference type="InterPro" id="IPR023828">
    <property type="entry name" value="Peptidase_S8_Ser-AS"/>
</dbReference>
<reference evidence="9 10" key="1">
    <citation type="submission" date="2020-04" db="EMBL/GenBank/DDBJ databases">
        <title>Luteolibacter sp. G-1-1-1 isolated from soil.</title>
        <authorList>
            <person name="Dahal R.H."/>
        </authorList>
    </citation>
    <scope>NUCLEOTIDE SEQUENCE [LARGE SCALE GENOMIC DNA]</scope>
    <source>
        <strain evidence="9 10">G-1-1-1</strain>
    </source>
</reference>
<keyword evidence="7" id="KW-0812">Transmembrane</keyword>
<keyword evidence="7" id="KW-0472">Membrane</keyword>
<dbReference type="GO" id="GO:0004252">
    <property type="term" value="F:serine-type endopeptidase activity"/>
    <property type="evidence" value="ECO:0007669"/>
    <property type="project" value="UniProtKB-UniRule"/>
</dbReference>
<evidence type="ECO:0000256" key="1">
    <source>
        <dbReference type="ARBA" id="ARBA00011073"/>
    </source>
</evidence>
<proteinExistence type="inferred from homology"/>
<dbReference type="EMBL" id="CP051774">
    <property type="protein sequence ID" value="QJE97973.1"/>
    <property type="molecule type" value="Genomic_DNA"/>
</dbReference>
<dbReference type="PROSITE" id="PS51892">
    <property type="entry name" value="SUBTILASE"/>
    <property type="match status" value="1"/>
</dbReference>
<feature type="active site" description="Charge relay system" evidence="5">
    <location>
        <position position="185"/>
    </location>
</feature>
<comment type="similarity">
    <text evidence="1 5">Belongs to the peptidase S8 family.</text>
</comment>
<dbReference type="InterPro" id="IPR036852">
    <property type="entry name" value="Peptidase_S8/S53_dom_sf"/>
</dbReference>
<dbReference type="RefSeq" id="WP_169456399.1">
    <property type="nucleotide sequence ID" value="NZ_CP051774.1"/>
</dbReference>
<dbReference type="GO" id="GO:0005615">
    <property type="term" value="C:extracellular space"/>
    <property type="evidence" value="ECO:0007669"/>
    <property type="project" value="TreeGrafter"/>
</dbReference>
<dbReference type="InterPro" id="IPR050131">
    <property type="entry name" value="Peptidase_S8_subtilisin-like"/>
</dbReference>
<evidence type="ECO:0000256" key="4">
    <source>
        <dbReference type="ARBA" id="ARBA00022825"/>
    </source>
</evidence>
<keyword evidence="3 5" id="KW-0378">Hydrolase</keyword>
<dbReference type="Pfam" id="PF00082">
    <property type="entry name" value="Peptidase_S8"/>
    <property type="match status" value="1"/>
</dbReference>
<dbReference type="InterPro" id="IPR015500">
    <property type="entry name" value="Peptidase_S8_subtilisin-rel"/>
</dbReference>
<sequence length="522" mass="53603">MTRGTQRTFVILVILGGGLAGWWLTRNSWESRTEPLASKPKAPKYLPPQGSGLKDSKLTERKAGLVKDSEAEAAGAFQNQRSLMFSDRAALEAFLERAKGKGIAVLGQIDRLNALHVGFLSADELASLLDGTEETGFIYPVTLPTPKTDGIQDGAVGFGTSLLGWLGITGDNSTYGSGVKVAVLDTGSTLAGVQGFNLVDLPSDPSAQNGHGTAVTDLIRQIAPGTDLFSFRIANDEGQSNSFLLAQGVDAATAAGVDIINISMASYGNSTLLRMAVEQAQAAGIKIFASTGNEGYEQVAYPAGYQGVVAVGAVDANGTHLDFSNSGNVTLVAPGLDLVTAWVGGKSVYFTGTSASSPIGAGVLAAAMSSGGQKITAAKAYDNVANNLNEAGAPGVDSFYGGGSVDFGRVLRAGSSGVGDVALASNYVSTNGNGQNQLQVTVQNRGTDVIYNAPLEVTTSSGGTRTMTITSLKPGDIATFTLPFNIPSNGATVQSQVTLPSASDIKPSNNRRSDAYAAPASN</sequence>
<dbReference type="PANTHER" id="PTHR43806">
    <property type="entry name" value="PEPTIDASE S8"/>
    <property type="match status" value="1"/>
</dbReference>
<feature type="region of interest" description="Disordered" evidence="6">
    <location>
        <begin position="501"/>
        <end position="522"/>
    </location>
</feature>
<dbReference type="InterPro" id="IPR000209">
    <property type="entry name" value="Peptidase_S8/S53_dom"/>
</dbReference>
<dbReference type="SUPFAM" id="SSF52743">
    <property type="entry name" value="Subtilisin-like"/>
    <property type="match status" value="1"/>
</dbReference>
<evidence type="ECO:0000256" key="7">
    <source>
        <dbReference type="SAM" id="Phobius"/>
    </source>
</evidence>
<dbReference type="Proteomes" id="UP000501812">
    <property type="component" value="Chromosome"/>
</dbReference>
<evidence type="ECO:0000256" key="5">
    <source>
        <dbReference type="PROSITE-ProRule" id="PRU01240"/>
    </source>
</evidence>
<feature type="transmembrane region" description="Helical" evidence="7">
    <location>
        <begin position="7"/>
        <end position="25"/>
    </location>
</feature>
<feature type="active site" description="Charge relay system" evidence="5">
    <location>
        <position position="354"/>
    </location>
</feature>
<evidence type="ECO:0000256" key="6">
    <source>
        <dbReference type="SAM" id="MobiDB-lite"/>
    </source>
</evidence>
<dbReference type="PANTHER" id="PTHR43806:SF11">
    <property type="entry name" value="CEREVISIN-RELATED"/>
    <property type="match status" value="1"/>
</dbReference>
<dbReference type="AlphaFoldDB" id="A0A858RPX0"/>
<evidence type="ECO:0000313" key="10">
    <source>
        <dbReference type="Proteomes" id="UP000501812"/>
    </source>
</evidence>
<dbReference type="PROSITE" id="PS00138">
    <property type="entry name" value="SUBTILASE_SER"/>
    <property type="match status" value="1"/>
</dbReference>
<name>A0A858RPX0_9BACT</name>
<organism evidence="9 10">
    <name type="scientific">Luteolibacter luteus</name>
    <dbReference type="NCBI Taxonomy" id="2728835"/>
    <lineage>
        <taxon>Bacteria</taxon>
        <taxon>Pseudomonadati</taxon>
        <taxon>Verrucomicrobiota</taxon>
        <taxon>Verrucomicrobiia</taxon>
        <taxon>Verrucomicrobiales</taxon>
        <taxon>Verrucomicrobiaceae</taxon>
        <taxon>Luteolibacter</taxon>
    </lineage>
</organism>
<keyword evidence="10" id="KW-1185">Reference proteome</keyword>
<accession>A0A858RPX0</accession>
<dbReference type="PRINTS" id="PR00723">
    <property type="entry name" value="SUBTILISIN"/>
</dbReference>
<protein>
    <submittedName>
        <fullName evidence="9">S8 family serine peptidase</fullName>
    </submittedName>
</protein>
<dbReference type="KEGG" id="luo:HHL09_20005"/>
<feature type="domain" description="Peptidase S8/S53" evidence="8">
    <location>
        <begin position="176"/>
        <end position="403"/>
    </location>
</feature>
<dbReference type="Gene3D" id="3.40.50.200">
    <property type="entry name" value="Peptidase S8/S53 domain"/>
    <property type="match status" value="1"/>
</dbReference>
<keyword evidence="4 5" id="KW-0720">Serine protease</keyword>
<dbReference type="GO" id="GO:0006508">
    <property type="term" value="P:proteolysis"/>
    <property type="evidence" value="ECO:0007669"/>
    <property type="project" value="UniProtKB-KW"/>
</dbReference>
<feature type="compositionally biased region" description="Polar residues" evidence="6">
    <location>
        <begin position="501"/>
        <end position="510"/>
    </location>
</feature>
<keyword evidence="2 5" id="KW-0645">Protease</keyword>
<evidence type="ECO:0000313" key="9">
    <source>
        <dbReference type="EMBL" id="QJE97973.1"/>
    </source>
</evidence>
<feature type="active site" description="Charge relay system" evidence="5">
    <location>
        <position position="211"/>
    </location>
</feature>
<feature type="region of interest" description="Disordered" evidence="6">
    <location>
        <begin position="33"/>
        <end position="58"/>
    </location>
</feature>